<keyword evidence="4" id="KW-0134">Cell wall</keyword>
<dbReference type="EMBL" id="JACCFM010000001">
    <property type="protein sequence ID" value="NYJ19859.1"/>
    <property type="molecule type" value="Genomic_DNA"/>
</dbReference>
<dbReference type="Gene3D" id="3.40.720.10">
    <property type="entry name" value="Alkaline Phosphatase, subunit A"/>
    <property type="match status" value="2"/>
</dbReference>
<feature type="region of interest" description="Disordered" evidence="8">
    <location>
        <begin position="1"/>
        <end position="26"/>
    </location>
</feature>
<evidence type="ECO:0000256" key="3">
    <source>
        <dbReference type="ARBA" id="ARBA00012018"/>
    </source>
</evidence>
<evidence type="ECO:0000256" key="5">
    <source>
        <dbReference type="ARBA" id="ARBA00022801"/>
    </source>
</evidence>
<comment type="subcellular location">
    <subcellularLocation>
        <location evidence="1">Secreted</location>
        <location evidence="1">Cell wall</location>
    </subcellularLocation>
</comment>
<reference evidence="9 10" key="1">
    <citation type="submission" date="2020-07" db="EMBL/GenBank/DDBJ databases">
        <title>Sequencing the genomes of 1000 actinobacteria strains.</title>
        <authorList>
            <person name="Klenk H.-P."/>
        </authorList>
    </citation>
    <scope>NUCLEOTIDE SEQUENCE [LARGE SCALE GENOMIC DNA]</scope>
    <source>
        <strain evidence="9 10">LI1</strain>
    </source>
</reference>
<sequence length="598" mass="64209">MMPTSDLPDTTPPGATPPDGTTLPGEDGVLHSSRRSFLKATGIAAAGFAVGGVAGGAAGAAIGSAVASDRDQTPVPLDPRREPGFDHVVVLMFENRSFDNVLGWLYTPETVPAGQTFNGLAMGEYSNTAPDGTVIDAHVYTGSTDEIMRQPDPDPGEEYPHVNTQLFGVVDPSSNSNLHLHDVQAPFNAPKPGRRPDNSGFVRDYEINYTRLSEGTAPTTKELAVAMGGFSPAMLPVFSTLARSFAVYDSWFCAVPSQTFCNRSFFHAGTSHGFVTNQGEGGYAKWLDAPATPTIFNRLEEAGLSWRVYYDEAQLISFTGVLHAPVLEKYWKTNFRTMAQYHRDVADGNLPAYAFIEPRMTFNHNDMHPPVGRLAGTEVDGVDIFNGAHSDVRAGDALLHEVYSSIRSSATPSGSNANNTLFLVTFDEHGGTYDHVAPPDAVPPSKNDGAGEMGFTFDRLGCRVPAIAISAYTQAGTVINDVMHHSAVIRTLARLHGLSPLTDRDAGANDLFNLINRSTPRPASEWPDTHPAYTPPNPEAVPEPRDEDRARPLSSPATGLLGLLVARYGEPGQPIPRSYGEAFDALTQHGQGLFGTTD</sequence>
<dbReference type="Pfam" id="PF04185">
    <property type="entry name" value="Phosphoesterase"/>
    <property type="match status" value="1"/>
</dbReference>
<dbReference type="InterPro" id="IPR017850">
    <property type="entry name" value="Alkaline_phosphatase_core_sf"/>
</dbReference>
<accession>A0A7Z0EF65</accession>
<evidence type="ECO:0000256" key="4">
    <source>
        <dbReference type="ARBA" id="ARBA00022512"/>
    </source>
</evidence>
<dbReference type="GO" id="GO:0009395">
    <property type="term" value="P:phospholipid catabolic process"/>
    <property type="evidence" value="ECO:0007669"/>
    <property type="project" value="TreeGrafter"/>
</dbReference>
<protein>
    <recommendedName>
        <fullName evidence="3">phospholipase C</fullName>
        <ecNumber evidence="3">3.1.4.3</ecNumber>
    </recommendedName>
</protein>
<dbReference type="InterPro" id="IPR006311">
    <property type="entry name" value="TAT_signal"/>
</dbReference>
<dbReference type="InterPro" id="IPR007312">
    <property type="entry name" value="Phosphoesterase"/>
</dbReference>
<evidence type="ECO:0000256" key="6">
    <source>
        <dbReference type="ARBA" id="ARBA00023026"/>
    </source>
</evidence>
<dbReference type="AlphaFoldDB" id="A0A7Z0EF65"/>
<dbReference type="EC" id="3.1.4.3" evidence="3"/>
<dbReference type="PROSITE" id="PS51318">
    <property type="entry name" value="TAT"/>
    <property type="match status" value="1"/>
</dbReference>
<dbReference type="SUPFAM" id="SSF53649">
    <property type="entry name" value="Alkaline phosphatase-like"/>
    <property type="match status" value="1"/>
</dbReference>
<keyword evidence="6" id="KW-0843">Virulence</keyword>
<evidence type="ECO:0000256" key="2">
    <source>
        <dbReference type="ARBA" id="ARBA00009717"/>
    </source>
</evidence>
<feature type="region of interest" description="Disordered" evidence="8">
    <location>
        <begin position="519"/>
        <end position="554"/>
    </location>
</feature>
<evidence type="ECO:0000256" key="7">
    <source>
        <dbReference type="ARBA" id="ARBA00048421"/>
    </source>
</evidence>
<dbReference type="RefSeq" id="WP_246318371.1">
    <property type="nucleotide sequence ID" value="NZ_JACCFM010000001.1"/>
</dbReference>
<dbReference type="PANTHER" id="PTHR31956:SF1">
    <property type="entry name" value="NON-SPECIFIC PHOSPHOLIPASE C1"/>
    <property type="match status" value="1"/>
</dbReference>
<name>A0A7Z0EF65_9MICO</name>
<keyword evidence="5 9" id="KW-0378">Hydrolase</keyword>
<evidence type="ECO:0000313" key="10">
    <source>
        <dbReference type="Proteomes" id="UP000537260"/>
    </source>
</evidence>
<gene>
    <name evidence="9" type="ORF">HNR05_001650</name>
</gene>
<comment type="caution">
    <text evidence="9">The sequence shown here is derived from an EMBL/GenBank/DDBJ whole genome shotgun (WGS) entry which is preliminary data.</text>
</comment>
<comment type="similarity">
    <text evidence="2">Belongs to the bacterial phospholipase C family.</text>
</comment>
<proteinExistence type="inferred from homology"/>
<evidence type="ECO:0000313" key="9">
    <source>
        <dbReference type="EMBL" id="NYJ19859.1"/>
    </source>
</evidence>
<dbReference type="Proteomes" id="UP000537260">
    <property type="component" value="Unassembled WGS sequence"/>
</dbReference>
<evidence type="ECO:0000256" key="8">
    <source>
        <dbReference type="SAM" id="MobiDB-lite"/>
    </source>
</evidence>
<keyword evidence="4" id="KW-0964">Secreted</keyword>
<comment type="catalytic activity">
    <reaction evidence="7">
        <text>a 1,2-diacyl-sn-glycero-3-phosphocholine + H2O = phosphocholine + a 1,2-diacyl-sn-glycerol + H(+)</text>
        <dbReference type="Rhea" id="RHEA:10604"/>
        <dbReference type="ChEBI" id="CHEBI:15377"/>
        <dbReference type="ChEBI" id="CHEBI:15378"/>
        <dbReference type="ChEBI" id="CHEBI:17815"/>
        <dbReference type="ChEBI" id="CHEBI:57643"/>
        <dbReference type="ChEBI" id="CHEBI:295975"/>
        <dbReference type="EC" id="3.1.4.3"/>
    </reaction>
    <physiologicalReaction direction="left-to-right" evidence="7">
        <dbReference type="Rhea" id="RHEA:10605"/>
    </physiologicalReaction>
</comment>
<evidence type="ECO:0000256" key="1">
    <source>
        <dbReference type="ARBA" id="ARBA00004191"/>
    </source>
</evidence>
<keyword evidence="10" id="KW-1185">Reference proteome</keyword>
<organism evidence="9 10">
    <name type="scientific">Glaciibacter psychrotolerans</name>
    <dbReference type="NCBI Taxonomy" id="670054"/>
    <lineage>
        <taxon>Bacteria</taxon>
        <taxon>Bacillati</taxon>
        <taxon>Actinomycetota</taxon>
        <taxon>Actinomycetes</taxon>
        <taxon>Micrococcales</taxon>
        <taxon>Microbacteriaceae</taxon>
        <taxon>Glaciibacter</taxon>
    </lineage>
</organism>
<dbReference type="PANTHER" id="PTHR31956">
    <property type="entry name" value="NON-SPECIFIC PHOSPHOLIPASE C4-RELATED"/>
    <property type="match status" value="1"/>
</dbReference>
<dbReference type="GO" id="GO:0034480">
    <property type="term" value="F:phosphatidylcholine phospholipase C activity"/>
    <property type="evidence" value="ECO:0007669"/>
    <property type="project" value="UniProtKB-EC"/>
</dbReference>
<feature type="compositionally biased region" description="Basic and acidic residues" evidence="8">
    <location>
        <begin position="542"/>
        <end position="551"/>
    </location>
</feature>